<proteinExistence type="predicted"/>
<dbReference type="InterPro" id="IPR007484">
    <property type="entry name" value="Peptidase_M28"/>
</dbReference>
<feature type="domain" description="PDZ" evidence="1">
    <location>
        <begin position="328"/>
        <end position="400"/>
    </location>
</feature>
<evidence type="ECO:0000313" key="3">
    <source>
        <dbReference type="Proteomes" id="UP000198379"/>
    </source>
</evidence>
<dbReference type="Gene3D" id="3.40.630.10">
    <property type="entry name" value="Zn peptidases"/>
    <property type="match status" value="1"/>
</dbReference>
<dbReference type="SUPFAM" id="SSF50156">
    <property type="entry name" value="PDZ domain-like"/>
    <property type="match status" value="1"/>
</dbReference>
<dbReference type="PANTHER" id="PTHR12147">
    <property type="entry name" value="METALLOPEPTIDASE M28 FAMILY MEMBER"/>
    <property type="match status" value="1"/>
</dbReference>
<dbReference type="InterPro" id="IPR001478">
    <property type="entry name" value="PDZ"/>
</dbReference>
<dbReference type="RefSeq" id="WP_089372182.1">
    <property type="nucleotide sequence ID" value="NZ_BMEP01000008.1"/>
</dbReference>
<dbReference type="CDD" id="cd05663">
    <property type="entry name" value="M28_like_PA_PDZ_associated"/>
    <property type="match status" value="1"/>
</dbReference>
<dbReference type="EMBL" id="FZNY01000004">
    <property type="protein sequence ID" value="SNR94211.1"/>
    <property type="molecule type" value="Genomic_DNA"/>
</dbReference>
<dbReference type="SMART" id="SM00228">
    <property type="entry name" value="PDZ"/>
    <property type="match status" value="1"/>
</dbReference>
<dbReference type="OrthoDB" id="1521787at2"/>
<dbReference type="SUPFAM" id="SSF53187">
    <property type="entry name" value="Zn-dependent exopeptidases"/>
    <property type="match status" value="1"/>
</dbReference>
<keyword evidence="3" id="KW-1185">Reference proteome</keyword>
<dbReference type="InterPro" id="IPR045175">
    <property type="entry name" value="M28_fam"/>
</dbReference>
<accession>A0A239AFQ7</accession>
<dbReference type="GO" id="GO:0008235">
    <property type="term" value="F:metalloexopeptidase activity"/>
    <property type="evidence" value="ECO:0007669"/>
    <property type="project" value="InterPro"/>
</dbReference>
<dbReference type="Pfam" id="PF04389">
    <property type="entry name" value="Peptidase_M28"/>
    <property type="match status" value="1"/>
</dbReference>
<evidence type="ECO:0000259" key="1">
    <source>
        <dbReference type="SMART" id="SM00228"/>
    </source>
</evidence>
<evidence type="ECO:0000313" key="2">
    <source>
        <dbReference type="EMBL" id="SNR94211.1"/>
    </source>
</evidence>
<dbReference type="PROSITE" id="PS51257">
    <property type="entry name" value="PROKAR_LIPOPROTEIN"/>
    <property type="match status" value="1"/>
</dbReference>
<dbReference type="GO" id="GO:0006508">
    <property type="term" value="P:proteolysis"/>
    <property type="evidence" value="ECO:0007669"/>
    <property type="project" value="InterPro"/>
</dbReference>
<dbReference type="Pfam" id="PF13180">
    <property type="entry name" value="PDZ_2"/>
    <property type="match status" value="1"/>
</dbReference>
<dbReference type="AlphaFoldDB" id="A0A239AFQ7"/>
<organism evidence="2 3">
    <name type="scientific">Dokdonia pacifica</name>
    <dbReference type="NCBI Taxonomy" id="1627892"/>
    <lineage>
        <taxon>Bacteria</taxon>
        <taxon>Pseudomonadati</taxon>
        <taxon>Bacteroidota</taxon>
        <taxon>Flavobacteriia</taxon>
        <taxon>Flavobacteriales</taxon>
        <taxon>Flavobacteriaceae</taxon>
        <taxon>Dokdonia</taxon>
    </lineage>
</organism>
<dbReference type="PANTHER" id="PTHR12147:SF26">
    <property type="entry name" value="PEPTIDASE M28 DOMAIN-CONTAINING PROTEIN"/>
    <property type="match status" value="1"/>
</dbReference>
<sequence>MKKLILGITLLSLISCKKESTFQYTMQDDVTFLASDDLQGRKTGTEGELKAANYIKERFAALGLSPKGNEETFFQTFSFAPKNDPHGEVRFRESGNDSLITGTNVIGYIDNKTSHTIVIGAHYDHLGMGGEGSLHRDGEAIHNGADDNASGVAVLLQLAQKLQGPSYKGNNYLFIAFSGEEMGLLGSNYFTKNATIPLSEINYMINMDMVGRLNTEKALAIHGVGTSPSWNQTVFAANTSFELAEHESGVGPSDHTSFYLNDIPVLHLFTGQHDDYHKPGDDSEKLNYEGMQMIEDYILAIISELDNNGKIAFTKTKDESAVVPSFKVGLGVVPDYLFSGKGMRIDGVSDGKAAQNAGLEKGDVVIKMGDSTVVDMMSYMRVLSTFDAGDTTTIVIDRKGENLTKEIVFIKD</sequence>
<protein>
    <submittedName>
        <fullName evidence="2">PDZ domain-containing protein</fullName>
    </submittedName>
</protein>
<name>A0A239AFQ7_9FLAO</name>
<reference evidence="2 3" key="1">
    <citation type="submission" date="2017-06" db="EMBL/GenBank/DDBJ databases">
        <authorList>
            <person name="Kim H.J."/>
            <person name="Triplett B.A."/>
        </authorList>
    </citation>
    <scope>NUCLEOTIDE SEQUENCE [LARGE SCALE GENOMIC DNA]</scope>
    <source>
        <strain evidence="2 3">DSM 25597</strain>
    </source>
</reference>
<dbReference type="Gene3D" id="2.30.42.10">
    <property type="match status" value="1"/>
</dbReference>
<dbReference type="Proteomes" id="UP000198379">
    <property type="component" value="Unassembled WGS sequence"/>
</dbReference>
<dbReference type="InterPro" id="IPR036034">
    <property type="entry name" value="PDZ_sf"/>
</dbReference>
<gene>
    <name evidence="2" type="ORF">SAMN06265376_104387</name>
</gene>